<dbReference type="RefSeq" id="WP_211346290.1">
    <property type="nucleotide sequence ID" value="NZ_JBHTGQ010000018.1"/>
</dbReference>
<dbReference type="InterPro" id="IPR050570">
    <property type="entry name" value="Cell_wall_metabolism_enzyme"/>
</dbReference>
<dbReference type="PANTHER" id="PTHR21666:SF289">
    <property type="entry name" value="L-ALA--D-GLU ENDOPEPTIDASE"/>
    <property type="match status" value="1"/>
</dbReference>
<evidence type="ECO:0000259" key="3">
    <source>
        <dbReference type="Pfam" id="PF01551"/>
    </source>
</evidence>
<accession>A0ABW2V3X4</accession>
<organism evidence="4 5">
    <name type="scientific">Paenibacillus thermoaerophilus</name>
    <dbReference type="NCBI Taxonomy" id="1215385"/>
    <lineage>
        <taxon>Bacteria</taxon>
        <taxon>Bacillati</taxon>
        <taxon>Bacillota</taxon>
        <taxon>Bacilli</taxon>
        <taxon>Bacillales</taxon>
        <taxon>Paenibacillaceae</taxon>
        <taxon>Paenibacillus</taxon>
    </lineage>
</organism>
<name>A0ABW2V3X4_9BACL</name>
<evidence type="ECO:0000256" key="2">
    <source>
        <dbReference type="SAM" id="SignalP"/>
    </source>
</evidence>
<evidence type="ECO:0000256" key="1">
    <source>
        <dbReference type="ARBA" id="ARBA00022729"/>
    </source>
</evidence>
<protein>
    <submittedName>
        <fullName evidence="4">M23 family metallopeptidase</fullName>
    </submittedName>
</protein>
<gene>
    <name evidence="4" type="ORF">ACFQWB_08575</name>
</gene>
<feature type="chain" id="PRO_5047462078" evidence="2">
    <location>
        <begin position="40"/>
        <end position="351"/>
    </location>
</feature>
<dbReference type="InterPro" id="IPR016047">
    <property type="entry name" value="M23ase_b-sheet_dom"/>
</dbReference>
<sequence>MRLPLWTGAGSPKRWAVRLSAGLAAAAIASAALPSGANAAESKPVPKTVSYAERKAVFEEIGSITGIPWNYLAAIDQYERALSLAMPKKRPLRQGLTAIQVPAPLWAGPGNPNQADTSLATISLFGGIGRDGNGDGVADPSQDLDVLSSMASYLTSYGLDPADFRVAVWQYYGSLRSVERIEQFAGIYKHFGTLDLHRHAFPLPLGSNYSYRSTWGASRSWGGFRIHEGTDLFAPHGVPVRSTCYGVVEVIGWNPYGGWRIGIRDPNGVYHYYAHLAGYVKPITRGDYVQPGQVIGYVGSSGYGKPGTSGKFPPHLHYGTYRDNGFREWSFDPYPHLSKWEREERAARRAK</sequence>
<keyword evidence="5" id="KW-1185">Reference proteome</keyword>
<dbReference type="CDD" id="cd12797">
    <property type="entry name" value="M23_peptidase"/>
    <property type="match status" value="1"/>
</dbReference>
<dbReference type="InterPro" id="IPR011055">
    <property type="entry name" value="Dup_hybrid_motif"/>
</dbReference>
<comment type="caution">
    <text evidence="4">The sequence shown here is derived from an EMBL/GenBank/DDBJ whole genome shotgun (WGS) entry which is preliminary data.</text>
</comment>
<dbReference type="PANTHER" id="PTHR21666">
    <property type="entry name" value="PEPTIDASE-RELATED"/>
    <property type="match status" value="1"/>
</dbReference>
<feature type="domain" description="M23ase beta-sheet core" evidence="3">
    <location>
        <begin position="226"/>
        <end position="323"/>
    </location>
</feature>
<dbReference type="SUPFAM" id="SSF53955">
    <property type="entry name" value="Lysozyme-like"/>
    <property type="match status" value="1"/>
</dbReference>
<proteinExistence type="predicted"/>
<evidence type="ECO:0000313" key="5">
    <source>
        <dbReference type="Proteomes" id="UP001596528"/>
    </source>
</evidence>
<feature type="signal peptide" evidence="2">
    <location>
        <begin position="1"/>
        <end position="39"/>
    </location>
</feature>
<dbReference type="InterPro" id="IPR023346">
    <property type="entry name" value="Lysozyme-like_dom_sf"/>
</dbReference>
<evidence type="ECO:0000313" key="4">
    <source>
        <dbReference type="EMBL" id="MFC7749996.1"/>
    </source>
</evidence>
<dbReference type="EMBL" id="JBHTGQ010000018">
    <property type="protein sequence ID" value="MFC7749996.1"/>
    <property type="molecule type" value="Genomic_DNA"/>
</dbReference>
<dbReference type="Proteomes" id="UP001596528">
    <property type="component" value="Unassembled WGS sequence"/>
</dbReference>
<dbReference type="SUPFAM" id="SSF51261">
    <property type="entry name" value="Duplicated hybrid motif"/>
    <property type="match status" value="1"/>
</dbReference>
<dbReference type="Gene3D" id="2.70.70.10">
    <property type="entry name" value="Glucose Permease (Domain IIA)"/>
    <property type="match status" value="1"/>
</dbReference>
<dbReference type="Pfam" id="PF01551">
    <property type="entry name" value="Peptidase_M23"/>
    <property type="match status" value="1"/>
</dbReference>
<reference evidence="5" key="1">
    <citation type="journal article" date="2019" name="Int. J. Syst. Evol. Microbiol.">
        <title>The Global Catalogue of Microorganisms (GCM) 10K type strain sequencing project: providing services to taxonomists for standard genome sequencing and annotation.</title>
        <authorList>
            <consortium name="The Broad Institute Genomics Platform"/>
            <consortium name="The Broad Institute Genome Sequencing Center for Infectious Disease"/>
            <person name="Wu L."/>
            <person name="Ma J."/>
        </authorList>
    </citation>
    <scope>NUCLEOTIDE SEQUENCE [LARGE SCALE GENOMIC DNA]</scope>
    <source>
        <strain evidence="5">JCM 18657</strain>
    </source>
</reference>
<keyword evidence="1 2" id="KW-0732">Signal</keyword>